<dbReference type="OrthoDB" id="1395864at2"/>
<dbReference type="GO" id="GO:0016757">
    <property type="term" value="F:glycosyltransferase activity"/>
    <property type="evidence" value="ECO:0007669"/>
    <property type="project" value="InterPro"/>
</dbReference>
<dbReference type="PANTHER" id="PTHR12526">
    <property type="entry name" value="GLYCOSYLTRANSFERASE"/>
    <property type="match status" value="1"/>
</dbReference>
<protein>
    <submittedName>
        <fullName evidence="2">Glycosyltransferase</fullName>
    </submittedName>
</protein>
<dbReference type="PANTHER" id="PTHR12526:SF630">
    <property type="entry name" value="GLYCOSYLTRANSFERASE"/>
    <property type="match status" value="1"/>
</dbReference>
<dbReference type="Pfam" id="PF00534">
    <property type="entry name" value="Glycos_transf_1"/>
    <property type="match status" value="1"/>
</dbReference>
<dbReference type="InterPro" id="IPR001296">
    <property type="entry name" value="Glyco_trans_1"/>
</dbReference>
<dbReference type="SUPFAM" id="SSF53756">
    <property type="entry name" value="UDP-Glycosyltransferase/glycogen phosphorylase"/>
    <property type="match status" value="1"/>
</dbReference>
<accession>A0A5D0HJ66</accession>
<sequence>MRFLVITNAPTLLQDSKYVAYDPYVREMNIWCKYVDEFTIVSPTRYNAKLLISPFNKQPKVVSVKGLNFTSFSNSIKSVLWTPKILFKVFRACKKADHIHLRCPGNIGLLGCLVQVLFPSKIKTTKYAGNWDPNAKQPFSYRFQKWLLSNRLLTKNMTVLVYGKWKNQSKNIKPFFTATYSKDEIRPSLMRDYSATLNFMFVGSLVEGKRPLLAIKIVQELLKKGISICFNIYGEGILKLELQDYIVKNNLSNNIILQGNKSKEDIKKAIQKAHFLILPSKSEGWPKVIAEAMFFGAIPIATQISCVPFMLDFGKRGVLIEPEYESAVNTILQYLKTKDLKEIALLGENWSKQYTLNAFEFEIKKLIVKK</sequence>
<comment type="caution">
    <text evidence="2">The sequence shown here is derived from an EMBL/GenBank/DDBJ whole genome shotgun (WGS) entry which is preliminary data.</text>
</comment>
<evidence type="ECO:0000259" key="1">
    <source>
        <dbReference type="Pfam" id="PF00534"/>
    </source>
</evidence>
<gene>
    <name evidence="2" type="ORF">FUA24_17775</name>
</gene>
<dbReference type="RefSeq" id="WP_148544418.1">
    <property type="nucleotide sequence ID" value="NZ_VSDQ01000718.1"/>
</dbReference>
<keyword evidence="3" id="KW-1185">Reference proteome</keyword>
<dbReference type="AlphaFoldDB" id="A0A5D0HJ66"/>
<evidence type="ECO:0000313" key="2">
    <source>
        <dbReference type="EMBL" id="TYA71433.1"/>
    </source>
</evidence>
<keyword evidence="2" id="KW-0808">Transferase</keyword>
<evidence type="ECO:0000313" key="3">
    <source>
        <dbReference type="Proteomes" id="UP000323930"/>
    </source>
</evidence>
<feature type="domain" description="Glycosyl transferase family 1" evidence="1">
    <location>
        <begin position="199"/>
        <end position="341"/>
    </location>
</feature>
<proteinExistence type="predicted"/>
<dbReference type="Gene3D" id="3.40.50.2000">
    <property type="entry name" value="Glycogen Phosphorylase B"/>
    <property type="match status" value="2"/>
</dbReference>
<dbReference type="Proteomes" id="UP000323930">
    <property type="component" value="Unassembled WGS sequence"/>
</dbReference>
<reference evidence="2 3" key="1">
    <citation type="submission" date="2019-08" db="EMBL/GenBank/DDBJ databases">
        <title>Seonamhaeicola sediminis sp. nov., isolated from marine sediment.</title>
        <authorList>
            <person name="Cao W.R."/>
        </authorList>
    </citation>
    <scope>NUCLEOTIDE SEQUENCE [LARGE SCALE GENOMIC DNA]</scope>
    <source>
        <strain evidence="2 3">B011</strain>
    </source>
</reference>
<organism evidence="2 3">
    <name type="scientific">Seonamhaeicola marinus</name>
    <dbReference type="NCBI Taxonomy" id="1912246"/>
    <lineage>
        <taxon>Bacteria</taxon>
        <taxon>Pseudomonadati</taxon>
        <taxon>Bacteroidota</taxon>
        <taxon>Flavobacteriia</taxon>
        <taxon>Flavobacteriales</taxon>
        <taxon>Flavobacteriaceae</taxon>
    </lineage>
</organism>
<dbReference type="EMBL" id="VSDQ01000718">
    <property type="protein sequence ID" value="TYA71433.1"/>
    <property type="molecule type" value="Genomic_DNA"/>
</dbReference>
<name>A0A5D0HJ66_9FLAO</name>